<dbReference type="PROSITE" id="PS51257">
    <property type="entry name" value="PROKAR_LIPOPROTEIN"/>
    <property type="match status" value="1"/>
</dbReference>
<name>A0A948T3B6_9FIRM</name>
<feature type="signal peptide" evidence="2">
    <location>
        <begin position="1"/>
        <end position="21"/>
    </location>
</feature>
<accession>A0A948T3B6</accession>
<evidence type="ECO:0000256" key="2">
    <source>
        <dbReference type="SAM" id="SignalP"/>
    </source>
</evidence>
<reference evidence="3" key="1">
    <citation type="journal article" date="2021" name="PeerJ">
        <title>Extensive microbial diversity within the chicken gut microbiome revealed by metagenomics and culture.</title>
        <authorList>
            <person name="Gilroy R."/>
            <person name="Ravi A."/>
            <person name="Getino M."/>
            <person name="Pursley I."/>
            <person name="Horton D.L."/>
            <person name="Alikhan N.F."/>
            <person name="Baker D."/>
            <person name="Gharbi K."/>
            <person name="Hall N."/>
            <person name="Watson M."/>
            <person name="Adriaenssens E.M."/>
            <person name="Foster-Nyarko E."/>
            <person name="Jarju S."/>
            <person name="Secka A."/>
            <person name="Antonio M."/>
            <person name="Oren A."/>
            <person name="Chaudhuri R.R."/>
            <person name="La Ragione R."/>
            <person name="Hildebrand F."/>
            <person name="Pallen M.J."/>
        </authorList>
    </citation>
    <scope>NUCLEOTIDE SEQUENCE</scope>
    <source>
        <strain evidence="3">B5_2728</strain>
    </source>
</reference>
<reference evidence="3" key="2">
    <citation type="submission" date="2021-04" db="EMBL/GenBank/DDBJ databases">
        <authorList>
            <person name="Gilroy R."/>
        </authorList>
    </citation>
    <scope>NUCLEOTIDE SEQUENCE</scope>
    <source>
        <strain evidence="3">B5_2728</strain>
    </source>
</reference>
<evidence type="ECO:0000313" key="4">
    <source>
        <dbReference type="Proteomes" id="UP000713596"/>
    </source>
</evidence>
<dbReference type="EMBL" id="JAHLFP010000051">
    <property type="protein sequence ID" value="MBU3806461.1"/>
    <property type="molecule type" value="Genomic_DNA"/>
</dbReference>
<proteinExistence type="predicted"/>
<evidence type="ECO:0008006" key="5">
    <source>
        <dbReference type="Google" id="ProtNLM"/>
    </source>
</evidence>
<evidence type="ECO:0000256" key="1">
    <source>
        <dbReference type="SAM" id="MobiDB-lite"/>
    </source>
</evidence>
<feature type="compositionally biased region" description="Low complexity" evidence="1">
    <location>
        <begin position="25"/>
        <end position="53"/>
    </location>
</feature>
<comment type="caution">
    <text evidence="3">The sequence shown here is derived from an EMBL/GenBank/DDBJ whole genome shotgun (WGS) entry which is preliminary data.</text>
</comment>
<feature type="region of interest" description="Disordered" evidence="1">
    <location>
        <begin position="25"/>
        <end position="58"/>
    </location>
</feature>
<keyword evidence="2" id="KW-0732">Signal</keyword>
<dbReference type="Gene3D" id="3.90.1010.20">
    <property type="match status" value="2"/>
</dbReference>
<gene>
    <name evidence="3" type="ORF">H9882_06170</name>
</gene>
<dbReference type="Proteomes" id="UP000713596">
    <property type="component" value="Unassembled WGS sequence"/>
</dbReference>
<feature type="chain" id="PRO_5038622994" description="FMN-binding protein" evidence="2">
    <location>
        <begin position="22"/>
        <end position="347"/>
    </location>
</feature>
<organism evidence="3 4">
    <name type="scientific">Candidatus Allofournierella pullistercoris</name>
    <dbReference type="NCBI Taxonomy" id="2838597"/>
    <lineage>
        <taxon>Bacteria</taxon>
        <taxon>Bacillati</taxon>
        <taxon>Bacillota</taxon>
        <taxon>Clostridia</taxon>
        <taxon>Eubacteriales</taxon>
        <taxon>Oscillospiraceae</taxon>
        <taxon>Allofournierella</taxon>
    </lineage>
</organism>
<protein>
    <recommendedName>
        <fullName evidence="5">FMN-binding protein</fullName>
    </recommendedName>
</protein>
<sequence>MKKALALVMVTCLAFSLVACGGNTTSSSTPASSTASSSSAGSSSTSTPASTGTATGGLKTGMAVVSNTSTTNADTDGAGKAQVDSTVAAVLVDSEGKIVDCKLDVAQNKVAVEADGTFATDTTFKSKQEQGDEYGMKAASPIGKEWFEQADAFAAAVVGKTADEVSGLVAGEADLAATCTMAVDDFIAAVVAAVNNAKELGAQAGDTLGLGVTSEMSHSSVLPADNEGEGLAQVDTTYAAVTYNAEGTISSSIIDSTQAKFTVSEEGAVAAKDAEIVSKQEQGDNYSMKAASPIGKEWFEQADAYAANLVGKTAADVAGLAGGEADLAATCTISVDSFNEAVTRAMA</sequence>
<dbReference type="AlphaFoldDB" id="A0A948T3B6"/>
<evidence type="ECO:0000313" key="3">
    <source>
        <dbReference type="EMBL" id="MBU3806461.1"/>
    </source>
</evidence>